<gene>
    <name evidence="1" type="ORF">PVAP13_9KG339132</name>
</gene>
<dbReference type="EMBL" id="CM029053">
    <property type="protein sequence ID" value="KAG2550496.1"/>
    <property type="molecule type" value="Genomic_DNA"/>
</dbReference>
<comment type="caution">
    <text evidence="1">The sequence shown here is derived from an EMBL/GenBank/DDBJ whole genome shotgun (WGS) entry which is preliminary data.</text>
</comment>
<proteinExistence type="predicted"/>
<accession>A0A8T0NTE5</accession>
<keyword evidence="2" id="KW-1185">Reference proteome</keyword>
<sequence length="33" mass="3617">MVWFGGPAQHRSCVDGVGAKVEGERGHNIYMVE</sequence>
<evidence type="ECO:0000313" key="1">
    <source>
        <dbReference type="EMBL" id="KAG2550496.1"/>
    </source>
</evidence>
<protein>
    <submittedName>
        <fullName evidence="1">Uncharacterized protein</fullName>
    </submittedName>
</protein>
<evidence type="ECO:0000313" key="2">
    <source>
        <dbReference type="Proteomes" id="UP000823388"/>
    </source>
</evidence>
<reference evidence="1" key="1">
    <citation type="submission" date="2020-05" db="EMBL/GenBank/DDBJ databases">
        <title>WGS assembly of Panicum virgatum.</title>
        <authorList>
            <person name="Lovell J.T."/>
            <person name="Jenkins J."/>
            <person name="Shu S."/>
            <person name="Juenger T.E."/>
            <person name="Schmutz J."/>
        </authorList>
    </citation>
    <scope>NUCLEOTIDE SEQUENCE</scope>
    <source>
        <strain evidence="1">AP13</strain>
    </source>
</reference>
<dbReference type="Proteomes" id="UP000823388">
    <property type="component" value="Chromosome 9K"/>
</dbReference>
<name>A0A8T0NTE5_PANVG</name>
<dbReference type="AlphaFoldDB" id="A0A8T0NTE5"/>
<organism evidence="1 2">
    <name type="scientific">Panicum virgatum</name>
    <name type="common">Blackwell switchgrass</name>
    <dbReference type="NCBI Taxonomy" id="38727"/>
    <lineage>
        <taxon>Eukaryota</taxon>
        <taxon>Viridiplantae</taxon>
        <taxon>Streptophyta</taxon>
        <taxon>Embryophyta</taxon>
        <taxon>Tracheophyta</taxon>
        <taxon>Spermatophyta</taxon>
        <taxon>Magnoliopsida</taxon>
        <taxon>Liliopsida</taxon>
        <taxon>Poales</taxon>
        <taxon>Poaceae</taxon>
        <taxon>PACMAD clade</taxon>
        <taxon>Panicoideae</taxon>
        <taxon>Panicodae</taxon>
        <taxon>Paniceae</taxon>
        <taxon>Panicinae</taxon>
        <taxon>Panicum</taxon>
        <taxon>Panicum sect. Hiantes</taxon>
    </lineage>
</organism>